<dbReference type="CDD" id="cd00165">
    <property type="entry name" value="S4"/>
    <property type="match status" value="1"/>
</dbReference>
<accession>D3EP91</accession>
<dbReference type="GO" id="GO:0003723">
    <property type="term" value="F:RNA binding"/>
    <property type="evidence" value="ECO:0007669"/>
    <property type="project" value="UniProtKB-KW"/>
</dbReference>
<comment type="function">
    <text evidence="6">Responsible for synthesis of pseudouridine from uracil.</text>
</comment>
<protein>
    <recommendedName>
        <fullName evidence="6">Pseudouridine synthase</fullName>
        <ecNumber evidence="6">5.4.99.-</ecNumber>
    </recommendedName>
</protein>
<gene>
    <name evidence="8" type="ordered locus">UCYN_05640</name>
</gene>
<dbReference type="Gene3D" id="3.10.290.10">
    <property type="entry name" value="RNA-binding S4 domain"/>
    <property type="match status" value="1"/>
</dbReference>
<dbReference type="EMBL" id="CP001842">
    <property type="protein sequence ID" value="ADB95291.1"/>
    <property type="molecule type" value="Genomic_DNA"/>
</dbReference>
<dbReference type="PROSITE" id="PS50889">
    <property type="entry name" value="S4"/>
    <property type="match status" value="1"/>
</dbReference>
<dbReference type="AlphaFoldDB" id="D3EP91"/>
<sequence length="316" mass="35743">MNLKLIVEDKGDRIDRWLSKHILNISRARIQKLIQAGNIILNNKICKTKKEQLIAGDCLEVFVPSPKKLELIPEAIPLDVLYEDKYLIIINKVAGMVVHPSPGHENGTLVHALLHHCRDLSGIGEVQRPGIVHRLDKDTTGTIVIAKTDFVHQHLQKQIRDRVVEREYLAIIHGVLKNRENNDNVVNKGVIDLPIGRHLIDRKKMAVMPSEKNGRKAVTYWKILERLGNYSMVNFKLGTGRTHQIRVHSSFLGCPILGDPLYSSNHSFNINLSGQALHAHKLSLIHPVSSNKIEITANPPIEFTKLLKTLRRKTTN</sequence>
<dbReference type="SUPFAM" id="SSF55120">
    <property type="entry name" value="Pseudouridine synthase"/>
    <property type="match status" value="1"/>
</dbReference>
<dbReference type="InterPro" id="IPR006145">
    <property type="entry name" value="PsdUridine_synth_RsuA/RluA"/>
</dbReference>
<comment type="similarity">
    <text evidence="2 6">Belongs to the pseudouridine synthase RluA family.</text>
</comment>
<dbReference type="CDD" id="cd02869">
    <property type="entry name" value="PseudoU_synth_RluA_like"/>
    <property type="match status" value="1"/>
</dbReference>
<feature type="domain" description="RNA-binding S4" evidence="7">
    <location>
        <begin position="12"/>
        <end position="77"/>
    </location>
</feature>
<evidence type="ECO:0000256" key="4">
    <source>
        <dbReference type="PIRSR" id="PIRSR606225-1"/>
    </source>
</evidence>
<dbReference type="PANTHER" id="PTHR21600">
    <property type="entry name" value="MITOCHONDRIAL RNA PSEUDOURIDINE SYNTHASE"/>
    <property type="match status" value="1"/>
</dbReference>
<dbReference type="HOGENOM" id="CLU_016902_4_4_3"/>
<name>D3EP91_ATETH</name>
<dbReference type="InterPro" id="IPR036986">
    <property type="entry name" value="S4_RNA-bd_sf"/>
</dbReference>
<feature type="active site" evidence="4">
    <location>
        <position position="136"/>
    </location>
</feature>
<dbReference type="KEGG" id="cyu:UCYN_05640"/>
<dbReference type="PATRIC" id="fig|713887.8.peg.524"/>
<dbReference type="OrthoDB" id="9807829at2"/>
<evidence type="ECO:0000259" key="7">
    <source>
        <dbReference type="SMART" id="SM00363"/>
    </source>
</evidence>
<reference evidence="8 9" key="1">
    <citation type="journal article" date="2010" name="Nature">
        <title>Metabolic streamlining in an open-ocean nitrogen-fixing cyanobacterium.</title>
        <authorList>
            <person name="Tripp H.J."/>
            <person name="Bench S.R."/>
            <person name="Turk K.A."/>
            <person name="Foster R.A."/>
            <person name="Desany B.A."/>
            <person name="Niazi F."/>
            <person name="Affourtit J.P."/>
            <person name="Zehr J.P."/>
        </authorList>
    </citation>
    <scope>NUCLEOTIDE SEQUENCE [LARGE SCALE GENOMIC DNA]</scope>
    <source>
        <strain evidence="9">ALOHA</strain>
    </source>
</reference>
<dbReference type="GO" id="GO:0000455">
    <property type="term" value="P:enzyme-directed rRNA pseudouridine synthesis"/>
    <property type="evidence" value="ECO:0007669"/>
    <property type="project" value="TreeGrafter"/>
</dbReference>
<dbReference type="InterPro" id="IPR020103">
    <property type="entry name" value="PsdUridine_synth_cat_dom_sf"/>
</dbReference>
<keyword evidence="3 6" id="KW-0413">Isomerase</keyword>
<dbReference type="SUPFAM" id="SSF55174">
    <property type="entry name" value="Alpha-L RNA-binding motif"/>
    <property type="match status" value="1"/>
</dbReference>
<dbReference type="Pfam" id="PF01479">
    <property type="entry name" value="S4"/>
    <property type="match status" value="1"/>
</dbReference>
<organism evidence="9">
    <name type="scientific">Atelocyanobacterium thalassa (isolate ALOHA)</name>
    <dbReference type="NCBI Taxonomy" id="1453429"/>
    <lineage>
        <taxon>Bacteria</taxon>
        <taxon>Bacillati</taxon>
        <taxon>Cyanobacteriota</taxon>
        <taxon>Cyanophyceae</taxon>
        <taxon>Oscillatoriophycideae</taxon>
        <taxon>Chroococcales</taxon>
        <taxon>Aphanothecaceae</taxon>
        <taxon>Candidatus Atelocyanobacterium</taxon>
        <taxon>Candidatus Atelocyanobacterium thalassae</taxon>
    </lineage>
</organism>
<keyword evidence="5" id="KW-0694">RNA-binding</keyword>
<dbReference type="InterPro" id="IPR006225">
    <property type="entry name" value="PsdUridine_synth_RluC/D"/>
</dbReference>
<dbReference type="InterPro" id="IPR050188">
    <property type="entry name" value="RluA_PseudoU_synthase"/>
</dbReference>
<dbReference type="STRING" id="1453429.UCYN_05640"/>
<evidence type="ECO:0000256" key="5">
    <source>
        <dbReference type="PROSITE-ProRule" id="PRU00182"/>
    </source>
</evidence>
<dbReference type="Pfam" id="PF00849">
    <property type="entry name" value="PseudoU_synth_2"/>
    <property type="match status" value="1"/>
</dbReference>
<evidence type="ECO:0000256" key="3">
    <source>
        <dbReference type="ARBA" id="ARBA00023235"/>
    </source>
</evidence>
<dbReference type="InterPro" id="IPR002942">
    <property type="entry name" value="S4_RNA-bd"/>
</dbReference>
<evidence type="ECO:0000256" key="2">
    <source>
        <dbReference type="ARBA" id="ARBA00010876"/>
    </source>
</evidence>
<dbReference type="Gene3D" id="3.30.2350.10">
    <property type="entry name" value="Pseudouridine synthase"/>
    <property type="match status" value="1"/>
</dbReference>
<evidence type="ECO:0000313" key="9">
    <source>
        <dbReference type="Proteomes" id="UP000001405"/>
    </source>
</evidence>
<comment type="catalytic activity">
    <reaction evidence="1 6">
        <text>a uridine in RNA = a pseudouridine in RNA</text>
        <dbReference type="Rhea" id="RHEA:48348"/>
        <dbReference type="Rhea" id="RHEA-COMP:12068"/>
        <dbReference type="Rhea" id="RHEA-COMP:12069"/>
        <dbReference type="ChEBI" id="CHEBI:65314"/>
        <dbReference type="ChEBI" id="CHEBI:65315"/>
    </reaction>
</comment>
<dbReference type="RefSeq" id="WP_012953956.1">
    <property type="nucleotide sequence ID" value="NC_013771.1"/>
</dbReference>
<evidence type="ECO:0000313" key="8">
    <source>
        <dbReference type="EMBL" id="ADB95291.1"/>
    </source>
</evidence>
<dbReference type="SMART" id="SM00363">
    <property type="entry name" value="S4"/>
    <property type="match status" value="1"/>
</dbReference>
<evidence type="ECO:0000256" key="6">
    <source>
        <dbReference type="RuleBase" id="RU362028"/>
    </source>
</evidence>
<proteinExistence type="inferred from homology"/>
<keyword evidence="9" id="KW-1185">Reference proteome</keyword>
<dbReference type="GO" id="GO:0120159">
    <property type="term" value="F:rRNA pseudouridine synthase activity"/>
    <property type="evidence" value="ECO:0007669"/>
    <property type="project" value="UniProtKB-ARBA"/>
</dbReference>
<dbReference type="Proteomes" id="UP000001405">
    <property type="component" value="Chromosome"/>
</dbReference>
<evidence type="ECO:0000256" key="1">
    <source>
        <dbReference type="ARBA" id="ARBA00000073"/>
    </source>
</evidence>
<dbReference type="NCBIfam" id="TIGR00005">
    <property type="entry name" value="rluA_subfam"/>
    <property type="match status" value="1"/>
</dbReference>
<dbReference type="PANTHER" id="PTHR21600:SF44">
    <property type="entry name" value="RIBOSOMAL LARGE SUBUNIT PSEUDOURIDINE SYNTHASE D"/>
    <property type="match status" value="1"/>
</dbReference>
<dbReference type="EC" id="5.4.99.-" evidence="6"/>